<dbReference type="InterPro" id="IPR052445">
    <property type="entry name" value="ZnF-G_patch_domain"/>
</dbReference>
<evidence type="ECO:0000313" key="5">
    <source>
        <dbReference type="EMBL" id="KAK1336455.1"/>
    </source>
</evidence>
<gene>
    <name evidence="5" type="ORF">QTO34_002484</name>
</gene>
<dbReference type="GO" id="GO:0008270">
    <property type="term" value="F:zinc ion binding"/>
    <property type="evidence" value="ECO:0007669"/>
    <property type="project" value="UniProtKB-KW"/>
</dbReference>
<sequence length="167" mass="18285">MALSGSPLRLKELKQREFARNVASKCRKDERKQAKALQRLHRLAELRKEGARAPGSGPMFKSTTVTVGETRQGISQGRVVDSVPRREDVRCGLIPGEEHACVETAGAADPESAHPCANTRQLGEQAQGAHRHKTGFSFAFPKKASVRWSARPQPSLRAVTTPPWPEG</sequence>
<evidence type="ECO:0000256" key="2">
    <source>
        <dbReference type="ARBA" id="ARBA00022771"/>
    </source>
</evidence>
<evidence type="ECO:0000256" key="3">
    <source>
        <dbReference type="ARBA" id="ARBA00022833"/>
    </source>
</evidence>
<dbReference type="GO" id="GO:0005634">
    <property type="term" value="C:nucleus"/>
    <property type="evidence" value="ECO:0007669"/>
    <property type="project" value="TreeGrafter"/>
</dbReference>
<evidence type="ECO:0000256" key="4">
    <source>
        <dbReference type="SAM" id="MobiDB-lite"/>
    </source>
</evidence>
<dbReference type="EMBL" id="JAULJE010000012">
    <property type="protein sequence ID" value="KAK1336455.1"/>
    <property type="molecule type" value="Genomic_DNA"/>
</dbReference>
<proteinExistence type="predicted"/>
<name>A0AA40HT06_CNENI</name>
<feature type="compositionally biased region" description="Polar residues" evidence="4">
    <location>
        <begin position="61"/>
        <end position="75"/>
    </location>
</feature>
<dbReference type="Proteomes" id="UP001177744">
    <property type="component" value="Unassembled WGS sequence"/>
</dbReference>
<keyword evidence="2" id="KW-0863">Zinc-finger</keyword>
<accession>A0AA40HT06</accession>
<dbReference type="PANTHER" id="PTHR17614:SF13">
    <property type="entry name" value="ZINC FINGER PROTEIN 804A"/>
    <property type="match status" value="1"/>
</dbReference>
<protein>
    <submittedName>
        <fullName evidence="5">Uncharacterized protein</fullName>
    </submittedName>
</protein>
<dbReference type="AlphaFoldDB" id="A0AA40HT06"/>
<reference evidence="5" key="1">
    <citation type="submission" date="2023-06" db="EMBL/GenBank/DDBJ databases">
        <title>Reference genome for the Northern bat (Eptesicus nilssonii), a most northern bat species.</title>
        <authorList>
            <person name="Laine V.N."/>
            <person name="Pulliainen A.T."/>
            <person name="Lilley T.M."/>
        </authorList>
    </citation>
    <scope>NUCLEOTIDE SEQUENCE</scope>
    <source>
        <strain evidence="5">BLF_Eptnil</strain>
        <tissue evidence="5">Kidney</tissue>
    </source>
</reference>
<feature type="region of interest" description="Disordered" evidence="4">
    <location>
        <begin position="147"/>
        <end position="167"/>
    </location>
</feature>
<organism evidence="5 6">
    <name type="scientific">Cnephaeus nilssonii</name>
    <name type="common">Northern bat</name>
    <name type="synonym">Eptesicus nilssonii</name>
    <dbReference type="NCBI Taxonomy" id="3371016"/>
    <lineage>
        <taxon>Eukaryota</taxon>
        <taxon>Metazoa</taxon>
        <taxon>Chordata</taxon>
        <taxon>Craniata</taxon>
        <taxon>Vertebrata</taxon>
        <taxon>Euteleostomi</taxon>
        <taxon>Mammalia</taxon>
        <taxon>Eutheria</taxon>
        <taxon>Laurasiatheria</taxon>
        <taxon>Chiroptera</taxon>
        <taxon>Yangochiroptera</taxon>
        <taxon>Vespertilionidae</taxon>
        <taxon>Cnephaeus</taxon>
    </lineage>
</organism>
<keyword evidence="3" id="KW-0862">Zinc</keyword>
<keyword evidence="1" id="KW-0479">Metal-binding</keyword>
<comment type="caution">
    <text evidence="5">The sequence shown here is derived from an EMBL/GenBank/DDBJ whole genome shotgun (WGS) entry which is preliminary data.</text>
</comment>
<evidence type="ECO:0000313" key="6">
    <source>
        <dbReference type="Proteomes" id="UP001177744"/>
    </source>
</evidence>
<feature type="region of interest" description="Disordered" evidence="4">
    <location>
        <begin position="47"/>
        <end position="81"/>
    </location>
</feature>
<evidence type="ECO:0000256" key="1">
    <source>
        <dbReference type="ARBA" id="ARBA00022723"/>
    </source>
</evidence>
<dbReference type="PANTHER" id="PTHR17614">
    <property type="entry name" value="ZINC FINGER-CONTAINING"/>
    <property type="match status" value="1"/>
</dbReference>
<keyword evidence="6" id="KW-1185">Reference proteome</keyword>